<evidence type="ECO:0000313" key="2">
    <source>
        <dbReference type="EMBL" id="SBR89527.1"/>
    </source>
</evidence>
<reference evidence="2" key="2">
    <citation type="submission" date="2016-06" db="EMBL/GenBank/DDBJ databases">
        <title>The genome of a short-lived fish provides insights into sex chromosome evolution and the genetic control of aging.</title>
        <authorList>
            <person name="Reichwald K."/>
            <person name="Felder M."/>
            <person name="Petzold A."/>
            <person name="Koch P."/>
            <person name="Groth M."/>
            <person name="Platzer M."/>
        </authorList>
    </citation>
    <scope>NUCLEOTIDE SEQUENCE</scope>
    <source>
        <tissue evidence="2">Brain</tissue>
    </source>
</reference>
<name>A0A1A8Q8A9_9TELE</name>
<gene>
    <name evidence="2" type="primary">Nfu_g_1_023834</name>
</gene>
<feature type="non-terminal residue" evidence="2">
    <location>
        <position position="1"/>
    </location>
</feature>
<feature type="compositionally biased region" description="Basic residues" evidence="1">
    <location>
        <begin position="96"/>
        <end position="111"/>
    </location>
</feature>
<sequence length="117" mass="13921">KTRTKTSDNPTTHQRRNRKSKSNNEKTKHKHTNKTKHNSKKQTSTPKRQDTSWTQMWSRPRNPMQTPQQNTHRRNRTPTQHTNNRTQRGVREGGKSKTHKNSKTRSRKYKKSAVTDH</sequence>
<dbReference type="AlphaFoldDB" id="A0A1A8Q8A9"/>
<accession>A0A1A8Q8A9</accession>
<feature type="compositionally biased region" description="Basic residues" evidence="1">
    <location>
        <begin position="13"/>
        <end position="40"/>
    </location>
</feature>
<feature type="non-terminal residue" evidence="2">
    <location>
        <position position="117"/>
    </location>
</feature>
<feature type="region of interest" description="Disordered" evidence="1">
    <location>
        <begin position="1"/>
        <end position="117"/>
    </location>
</feature>
<feature type="compositionally biased region" description="Polar residues" evidence="1">
    <location>
        <begin position="51"/>
        <end position="70"/>
    </location>
</feature>
<reference evidence="2" key="1">
    <citation type="submission" date="2016-05" db="EMBL/GenBank/DDBJ databases">
        <authorList>
            <person name="Lavstsen T."/>
            <person name="Jespersen J.S."/>
        </authorList>
    </citation>
    <scope>NUCLEOTIDE SEQUENCE</scope>
    <source>
        <tissue evidence="2">Brain</tissue>
    </source>
</reference>
<feature type="compositionally biased region" description="Polar residues" evidence="1">
    <location>
        <begin position="77"/>
        <end position="87"/>
    </location>
</feature>
<evidence type="ECO:0000256" key="1">
    <source>
        <dbReference type="SAM" id="MobiDB-lite"/>
    </source>
</evidence>
<dbReference type="EMBL" id="HAEH01010372">
    <property type="protein sequence ID" value="SBR89527.1"/>
    <property type="molecule type" value="Transcribed_RNA"/>
</dbReference>
<proteinExistence type="predicted"/>
<protein>
    <submittedName>
        <fullName evidence="2">Uncharacterized protein</fullName>
    </submittedName>
</protein>
<organism evidence="2">
    <name type="scientific">Nothobranchius rachovii</name>
    <name type="common">bluefin notho</name>
    <dbReference type="NCBI Taxonomy" id="451742"/>
    <lineage>
        <taxon>Eukaryota</taxon>
        <taxon>Metazoa</taxon>
        <taxon>Chordata</taxon>
        <taxon>Craniata</taxon>
        <taxon>Vertebrata</taxon>
        <taxon>Euteleostomi</taxon>
        <taxon>Actinopterygii</taxon>
        <taxon>Neopterygii</taxon>
        <taxon>Teleostei</taxon>
        <taxon>Neoteleostei</taxon>
        <taxon>Acanthomorphata</taxon>
        <taxon>Ovalentaria</taxon>
        <taxon>Atherinomorphae</taxon>
        <taxon>Cyprinodontiformes</taxon>
        <taxon>Nothobranchiidae</taxon>
        <taxon>Nothobranchius</taxon>
    </lineage>
</organism>